<evidence type="ECO:0000313" key="1">
    <source>
        <dbReference type="EMBL" id="CCM65215.1"/>
    </source>
</evidence>
<reference evidence="1 2" key="1">
    <citation type="journal article" date="2013" name="ISME J.">
        <title>Metabolic model for the filamentous 'Candidatus Microthrix parvicella' based on genomic and metagenomic analyses.</title>
        <authorList>
            <person name="Jon McIlroy S."/>
            <person name="Kristiansen R."/>
            <person name="Albertsen M."/>
            <person name="Michael Karst S."/>
            <person name="Rossetti S."/>
            <person name="Lund Nielsen J."/>
            <person name="Tandoi V."/>
            <person name="James Seviour R."/>
            <person name="Nielsen P.H."/>
        </authorList>
    </citation>
    <scope>NUCLEOTIDE SEQUENCE [LARGE SCALE GENOMIC DNA]</scope>
    <source>
        <strain evidence="1 2">RN1</strain>
    </source>
</reference>
<comment type="caution">
    <text evidence="1">The sequence shown here is derived from an EMBL/GenBank/DDBJ whole genome shotgun (WGS) entry which is preliminary data.</text>
</comment>
<dbReference type="STRING" id="1229780.BN381_600029"/>
<evidence type="ECO:0000313" key="2">
    <source>
        <dbReference type="Proteomes" id="UP000018291"/>
    </source>
</evidence>
<dbReference type="InterPro" id="IPR037210">
    <property type="entry name" value="YoaC-like_sf"/>
</dbReference>
<name>R4Z3G0_9ACTN</name>
<protein>
    <submittedName>
        <fullName evidence="1">Uncharacterized protein</fullName>
    </submittedName>
</protein>
<dbReference type="EMBL" id="CANL01000057">
    <property type="protein sequence ID" value="CCM65215.1"/>
    <property type="molecule type" value="Genomic_DNA"/>
</dbReference>
<dbReference type="AlphaFoldDB" id="R4Z3G0"/>
<sequence length="244" mass="26874">MFEQLPDFEVVYIPDSVDPDEAIRVGAAWLRDQPGEPLVLVAAKKSYANNPLLPQLTRNATVASGPDAWKAGWRGGSVLAPWPSERVLSEISSTLARSITAVCVVEWGEQPFQSAWLEEHGAVSLLTGEPRSQGTQLLDPVVRFALLELSDAVNHNNALISAYEKSYAVRTLQQLVSAGYRFEVENLCAFALSIGFTLEEGKRLREYSEKILDGRSFRLRETVGPTQSAVARWASEAVEADQNE</sequence>
<dbReference type="HOGENOM" id="CLU_1136425_0_0_11"/>
<accession>R4Z3G0</accession>
<dbReference type="Gene3D" id="1.20.1290.30">
    <property type="match status" value="1"/>
</dbReference>
<organism evidence="1 2">
    <name type="scientific">Candidatus Neomicrothrix parvicella RN1</name>
    <dbReference type="NCBI Taxonomy" id="1229780"/>
    <lineage>
        <taxon>Bacteria</taxon>
        <taxon>Bacillati</taxon>
        <taxon>Actinomycetota</taxon>
        <taxon>Acidimicrobiia</taxon>
        <taxon>Acidimicrobiales</taxon>
        <taxon>Microthrixaceae</taxon>
        <taxon>Candidatus Neomicrothrix</taxon>
    </lineage>
</organism>
<dbReference type="Proteomes" id="UP000018291">
    <property type="component" value="Unassembled WGS sequence"/>
</dbReference>
<keyword evidence="2" id="KW-1185">Reference proteome</keyword>
<gene>
    <name evidence="1" type="ORF">BN381_600029</name>
</gene>
<proteinExistence type="predicted"/>